<accession>A0AC59ZKR7</accession>
<evidence type="ECO:0000313" key="2">
    <source>
        <dbReference type="Proteomes" id="UP001162501"/>
    </source>
</evidence>
<dbReference type="EMBL" id="OX596087">
    <property type="protein sequence ID" value="CAN0449922.1"/>
    <property type="molecule type" value="Genomic_DNA"/>
</dbReference>
<organism evidence="1 2">
    <name type="scientific">Rangifer tarandus platyrhynchus</name>
    <name type="common">Svalbard reindeer</name>
    <dbReference type="NCBI Taxonomy" id="3082113"/>
    <lineage>
        <taxon>Eukaryota</taxon>
        <taxon>Metazoa</taxon>
        <taxon>Chordata</taxon>
        <taxon>Craniata</taxon>
        <taxon>Vertebrata</taxon>
        <taxon>Euteleostomi</taxon>
        <taxon>Mammalia</taxon>
        <taxon>Eutheria</taxon>
        <taxon>Laurasiatheria</taxon>
        <taxon>Artiodactyla</taxon>
        <taxon>Ruminantia</taxon>
        <taxon>Pecora</taxon>
        <taxon>Cervidae</taxon>
        <taxon>Odocoileinae</taxon>
        <taxon>Rangifer</taxon>
    </lineage>
</organism>
<dbReference type="Proteomes" id="UP001162501">
    <property type="component" value="Chromosome 3"/>
</dbReference>
<reference evidence="1" key="2">
    <citation type="submission" date="2025-03" db="EMBL/GenBank/DDBJ databases">
        <authorList>
            <consortium name="ELIXIR-Norway"/>
            <consortium name="Elixir Norway"/>
        </authorList>
    </citation>
    <scope>NUCLEOTIDE SEQUENCE</scope>
</reference>
<protein>
    <submittedName>
        <fullName evidence="1">Uncharacterized protein</fullName>
    </submittedName>
</protein>
<evidence type="ECO:0000313" key="1">
    <source>
        <dbReference type="EMBL" id="CAN0449922.1"/>
    </source>
</evidence>
<name>A0AC59ZKR7_RANTA</name>
<reference evidence="1" key="1">
    <citation type="submission" date="2023-05" db="EMBL/GenBank/DDBJ databases">
        <authorList>
            <consortium name="ELIXIR-Norway"/>
        </authorList>
    </citation>
    <scope>NUCLEOTIDE SEQUENCE</scope>
</reference>
<proteinExistence type="predicted"/>
<sequence length="388" mass="42286">MHPWVAILGLLLLLTDGVTSYHRVTGVAGQSVRLPCSYTGEITTACWGRGACSLLSCGSNIIWTDGYKVIVQKDRRYQLKGNIGERDLSLKIENTVPSDSGLYCCRIEKRGWFNDIKIIQELSIRPAPTTTTTATRTTRATTATRTTRTTTPTATTTTTTQREVTVATTPRRETTKAIIPTMTETNQTKTMTPTTTVTTTPMTTTAIPKSTTTTTPVTTTTTSSTITTATTVPMTVKAPTSALPMATPTEDFRPVPSLSSPTQATETKPTTPYETNKTCSPSYSCSTDGNDTVTESPDPLWRCYQVGLVQGPWMSTNQGVSFGISVALLVVLLMFVVFWIKKKYLCLDNKVELLRVIPLKESHIGALKHAALKPIQGEDNAYIIDDSH</sequence>
<gene>
    <name evidence="1" type="ORF">MRATA1EN22A_LOCUS19581</name>
</gene>